<evidence type="ECO:0000313" key="2">
    <source>
        <dbReference type="Proteomes" id="UP001274830"/>
    </source>
</evidence>
<evidence type="ECO:0000313" key="1">
    <source>
        <dbReference type="EMBL" id="KAK3669160.1"/>
    </source>
</evidence>
<sequence>MGRRVLKRRVVTSPSFFEKTAEEPAIAEHAYLQGDDGSVPCQSLPIRTGSKDVCNHSESRDNIADLSAETSTPSVDLDVVTAPDGLPGGPLDAIEKSGLIWSATASEIAASAPDTIQTIGLQDEASDTTVEVAFPTQEIEVDLNWYTLLTLGQGNSAVKLRVQSHIVGVASAVLAEKSRVRSWLSLKAGQLHHLELAGELACTAQAMKTICNAIHFRSNMDHVVHGARELVQIGVVSKKYEFTNALRPWSAHWLRQARKTASLPDLQELLEAARMLDAYEEYSRISFDLIQLSRR</sequence>
<organism evidence="1 2">
    <name type="scientific">Recurvomyces mirabilis</name>
    <dbReference type="NCBI Taxonomy" id="574656"/>
    <lineage>
        <taxon>Eukaryota</taxon>
        <taxon>Fungi</taxon>
        <taxon>Dikarya</taxon>
        <taxon>Ascomycota</taxon>
        <taxon>Pezizomycotina</taxon>
        <taxon>Dothideomycetes</taxon>
        <taxon>Dothideomycetidae</taxon>
        <taxon>Mycosphaerellales</taxon>
        <taxon>Teratosphaeriaceae</taxon>
        <taxon>Recurvomyces</taxon>
    </lineage>
</organism>
<name>A0AAE0WHR1_9PEZI</name>
<proteinExistence type="predicted"/>
<reference evidence="1" key="1">
    <citation type="submission" date="2023-07" db="EMBL/GenBank/DDBJ databases">
        <title>Black Yeasts Isolated from many extreme environments.</title>
        <authorList>
            <person name="Coleine C."/>
            <person name="Stajich J.E."/>
            <person name="Selbmann L."/>
        </authorList>
    </citation>
    <scope>NUCLEOTIDE SEQUENCE</scope>
    <source>
        <strain evidence="1">CCFEE 5485</strain>
    </source>
</reference>
<keyword evidence="2" id="KW-1185">Reference proteome</keyword>
<dbReference type="Proteomes" id="UP001274830">
    <property type="component" value="Unassembled WGS sequence"/>
</dbReference>
<dbReference type="AlphaFoldDB" id="A0AAE0WHR1"/>
<comment type="caution">
    <text evidence="1">The sequence shown here is derived from an EMBL/GenBank/DDBJ whole genome shotgun (WGS) entry which is preliminary data.</text>
</comment>
<protein>
    <submittedName>
        <fullName evidence="1">Uncharacterized protein</fullName>
    </submittedName>
</protein>
<accession>A0AAE0WHR1</accession>
<gene>
    <name evidence="1" type="ORF">LTR78_010959</name>
</gene>
<dbReference type="EMBL" id="JAUTXT010000109">
    <property type="protein sequence ID" value="KAK3669160.1"/>
    <property type="molecule type" value="Genomic_DNA"/>
</dbReference>